<accession>A0A9W7XD10</accession>
<comment type="caution">
    <text evidence="1">The sequence shown here is derived from an EMBL/GenBank/DDBJ whole genome shotgun (WGS) entry which is preliminary data.</text>
</comment>
<reference evidence="1 2" key="1">
    <citation type="submission" date="2022-10" db="EMBL/GenBank/DDBJ databases">
        <title>WGS assembly of Paspalum vaginatum 540-79.</title>
        <authorList>
            <person name="Sun G."/>
            <person name="Wase N."/>
            <person name="Shu S."/>
            <person name="Jenkins J."/>
            <person name="Zhou B."/>
            <person name="Torres-Rodriguez J."/>
            <person name="Chen C."/>
            <person name="Sandor L."/>
            <person name="Plott C."/>
            <person name="Yoshinga Y."/>
            <person name="Daum C."/>
            <person name="Qi P."/>
            <person name="Barry K."/>
            <person name="Lipzen A."/>
            <person name="Berry L."/>
            <person name="Pedersen C."/>
            <person name="Gottilla T."/>
            <person name="Foltz A."/>
            <person name="Yu H."/>
            <person name="O'Malley R."/>
            <person name="Zhang C."/>
            <person name="Devos K."/>
            <person name="Sigmon B."/>
            <person name="Yu B."/>
            <person name="Obata T."/>
            <person name="Schmutz J."/>
            <person name="Schnable J."/>
        </authorList>
    </citation>
    <scope>NUCLEOTIDE SEQUENCE [LARGE SCALE GENOMIC DNA]</scope>
    <source>
        <strain evidence="2">cv. 540-79</strain>
    </source>
</reference>
<organism evidence="1 2">
    <name type="scientific">Paspalum vaginatum</name>
    <name type="common">seashore paspalum</name>
    <dbReference type="NCBI Taxonomy" id="158149"/>
    <lineage>
        <taxon>Eukaryota</taxon>
        <taxon>Viridiplantae</taxon>
        <taxon>Streptophyta</taxon>
        <taxon>Embryophyta</taxon>
        <taxon>Tracheophyta</taxon>
        <taxon>Spermatophyta</taxon>
        <taxon>Magnoliopsida</taxon>
        <taxon>Liliopsida</taxon>
        <taxon>Poales</taxon>
        <taxon>Poaceae</taxon>
        <taxon>PACMAD clade</taxon>
        <taxon>Panicoideae</taxon>
        <taxon>Andropogonodae</taxon>
        <taxon>Paspaleae</taxon>
        <taxon>Paspalinae</taxon>
        <taxon>Paspalum</taxon>
    </lineage>
</organism>
<dbReference type="EMBL" id="MU629489">
    <property type="protein sequence ID" value="KAJ1256701.1"/>
    <property type="molecule type" value="Genomic_DNA"/>
</dbReference>
<evidence type="ECO:0000313" key="1">
    <source>
        <dbReference type="EMBL" id="KAJ1256701.1"/>
    </source>
</evidence>
<sequence>MRREPAVYWTKAALHAYLMLDLDRCFCIFYEKMSATVRKPFVHRSDTVDVEMTVA</sequence>
<name>A0A9W7XD10_9POAL</name>
<evidence type="ECO:0000313" key="2">
    <source>
        <dbReference type="Proteomes" id="UP001164776"/>
    </source>
</evidence>
<dbReference type="AlphaFoldDB" id="A0A9W7XD10"/>
<gene>
    <name evidence="1" type="ORF">BS78_K330300</name>
</gene>
<dbReference type="Proteomes" id="UP001164776">
    <property type="component" value="Unassembled WGS sequence"/>
</dbReference>
<proteinExistence type="predicted"/>
<protein>
    <submittedName>
        <fullName evidence="1">Uncharacterized protein</fullName>
    </submittedName>
</protein>
<keyword evidence="2" id="KW-1185">Reference proteome</keyword>